<dbReference type="GO" id="GO:0003723">
    <property type="term" value="F:RNA binding"/>
    <property type="evidence" value="ECO:0007669"/>
    <property type="project" value="InterPro"/>
</dbReference>
<dbReference type="PROSITE" id="PS01129">
    <property type="entry name" value="PSI_RLU"/>
    <property type="match status" value="1"/>
</dbReference>
<dbReference type="OrthoDB" id="9807829at2"/>
<dbReference type="GO" id="GO:0140098">
    <property type="term" value="F:catalytic activity, acting on RNA"/>
    <property type="evidence" value="ECO:0007669"/>
    <property type="project" value="UniProtKB-ARBA"/>
</dbReference>
<feature type="coiled-coil region" evidence="1">
    <location>
        <begin position="216"/>
        <end position="243"/>
    </location>
</feature>
<evidence type="ECO:0000256" key="1">
    <source>
        <dbReference type="SAM" id="Coils"/>
    </source>
</evidence>
<gene>
    <name evidence="4" type="ORF">E4021_02195</name>
</gene>
<dbReference type="PANTHER" id="PTHR21600:SF89">
    <property type="entry name" value="RIBOSOMAL LARGE SUBUNIT PSEUDOURIDINE SYNTHASE A"/>
    <property type="match status" value="1"/>
</dbReference>
<dbReference type="GO" id="GO:0000455">
    <property type="term" value="P:enzyme-directed rRNA pseudouridine synthesis"/>
    <property type="evidence" value="ECO:0007669"/>
    <property type="project" value="TreeGrafter"/>
</dbReference>
<dbReference type="SUPFAM" id="SSF55120">
    <property type="entry name" value="Pseudouridine synthase"/>
    <property type="match status" value="1"/>
</dbReference>
<accession>A0A4S4NSJ6</accession>
<evidence type="ECO:0000313" key="5">
    <source>
        <dbReference type="Proteomes" id="UP000308528"/>
    </source>
</evidence>
<dbReference type="InterPro" id="IPR020103">
    <property type="entry name" value="PsdUridine_synth_cat_dom_sf"/>
</dbReference>
<dbReference type="RefSeq" id="WP_136456257.1">
    <property type="nucleotide sequence ID" value="NZ_SRSF01000001.1"/>
</dbReference>
<dbReference type="InterPro" id="IPR006224">
    <property type="entry name" value="PsdUridine_synth_RluA-like_CS"/>
</dbReference>
<dbReference type="AlphaFoldDB" id="A0A4S4NSJ6"/>
<sequence>MTATDSYLHSLPETARSIAAPRRFTFPFYYRPHPLAVAAAQDLQKQLQQPRSWEHDFGLDEDFTGRQGKMFGVLVVRDPAGELAYLAAYSGKLADSNHLPGFVPPVYDLLDEAGFYRGGEREINAITQKIEELERAPDFRAARHDLERIRREADAELAAEKAAAKQSKAERKQQRSAAVPGASAEELAALEERLAAESIRISYGLKDLTRALRHRVALAESALHVFEAQIEALRDRRKVMSNDLQQRIFREYTFLDARGRVRGLGSLFAATVLGVPPAGAGECAAPKLLQFAYANDLQPIALAEFWWGQAPPSEIRQHGQYYPACRGKCEPILAHMLQGLEVDPNPLLVNPAQGKEMGIVYEDDDLLVVDKPHEFLSVPGKHIQDSVWHRIRQRYPMATGPLVVHRLDMSTSGLLLVTKRKEVHKLIQRQFFRRSVEKRYLALVEGPVVDDQGTIDLPLRGDLIDRPRQIVCDQHGKAARTHWAVRQRNADSTLVDLWPLTGRTHQLRVHCAHPGGLGAPIVGDDLYGNPAERLYLHAAWISFVHPTTKERVEFTSQLPFPTDR</sequence>
<evidence type="ECO:0000259" key="3">
    <source>
        <dbReference type="Pfam" id="PF00849"/>
    </source>
</evidence>
<keyword evidence="1" id="KW-0175">Coiled coil</keyword>
<dbReference type="Gene3D" id="3.30.2350.10">
    <property type="entry name" value="Pseudouridine synthase"/>
    <property type="match status" value="1"/>
</dbReference>
<dbReference type="InterPro" id="IPR006145">
    <property type="entry name" value="PsdUridine_synth_RsuA/RluA"/>
</dbReference>
<comment type="caution">
    <text evidence="4">The sequence shown here is derived from an EMBL/GenBank/DDBJ whole genome shotgun (WGS) entry which is preliminary data.</text>
</comment>
<dbReference type="GO" id="GO:0009982">
    <property type="term" value="F:pseudouridine synthase activity"/>
    <property type="evidence" value="ECO:0007669"/>
    <property type="project" value="InterPro"/>
</dbReference>
<evidence type="ECO:0000256" key="2">
    <source>
        <dbReference type="SAM" id="MobiDB-lite"/>
    </source>
</evidence>
<keyword evidence="5" id="KW-1185">Reference proteome</keyword>
<reference evidence="4 5" key="1">
    <citation type="submission" date="2019-04" db="EMBL/GenBank/DDBJ databases">
        <title>Lewinella litorea sp. nov., isolated from a marine sand.</title>
        <authorList>
            <person name="Yoon J.-H."/>
        </authorList>
    </citation>
    <scope>NUCLEOTIDE SEQUENCE [LARGE SCALE GENOMIC DNA]</scope>
    <source>
        <strain evidence="4 5">HSMS-39</strain>
    </source>
</reference>
<dbReference type="CDD" id="cd02869">
    <property type="entry name" value="PseudoU_synth_RluA_like"/>
    <property type="match status" value="1"/>
</dbReference>
<feature type="compositionally biased region" description="Basic and acidic residues" evidence="2">
    <location>
        <begin position="161"/>
        <end position="173"/>
    </location>
</feature>
<dbReference type="InterPro" id="IPR050188">
    <property type="entry name" value="RluA_PseudoU_synthase"/>
</dbReference>
<dbReference type="Proteomes" id="UP000308528">
    <property type="component" value="Unassembled WGS sequence"/>
</dbReference>
<dbReference type="Pfam" id="PF00849">
    <property type="entry name" value="PseudoU_synth_2"/>
    <property type="match status" value="1"/>
</dbReference>
<dbReference type="PANTHER" id="PTHR21600">
    <property type="entry name" value="MITOCHONDRIAL RNA PSEUDOURIDINE SYNTHASE"/>
    <property type="match status" value="1"/>
</dbReference>
<feature type="domain" description="Pseudouridine synthase RsuA/RluA-like" evidence="3">
    <location>
        <begin position="365"/>
        <end position="513"/>
    </location>
</feature>
<protein>
    <submittedName>
        <fullName evidence="4">RluA family pseudouridine synthase</fullName>
    </submittedName>
</protein>
<evidence type="ECO:0000313" key="4">
    <source>
        <dbReference type="EMBL" id="THH41431.1"/>
    </source>
</evidence>
<dbReference type="EMBL" id="SRSF01000001">
    <property type="protein sequence ID" value="THH41431.1"/>
    <property type="molecule type" value="Genomic_DNA"/>
</dbReference>
<organism evidence="4 5">
    <name type="scientific">Neolewinella litorea</name>
    <dbReference type="NCBI Taxonomy" id="2562452"/>
    <lineage>
        <taxon>Bacteria</taxon>
        <taxon>Pseudomonadati</taxon>
        <taxon>Bacteroidota</taxon>
        <taxon>Saprospiria</taxon>
        <taxon>Saprospirales</taxon>
        <taxon>Lewinellaceae</taxon>
        <taxon>Neolewinella</taxon>
    </lineage>
</organism>
<proteinExistence type="predicted"/>
<feature type="region of interest" description="Disordered" evidence="2">
    <location>
        <begin position="161"/>
        <end position="182"/>
    </location>
</feature>
<name>A0A4S4NSJ6_9BACT</name>